<evidence type="ECO:0000313" key="2">
    <source>
        <dbReference type="Proteomes" id="UP001207430"/>
    </source>
</evidence>
<evidence type="ECO:0000313" key="1">
    <source>
        <dbReference type="EMBL" id="MCX9004565.1"/>
    </source>
</evidence>
<accession>A0AAW5WEW3</accession>
<gene>
    <name evidence="1" type="ORF">NLN86_23390</name>
</gene>
<dbReference type="RefSeq" id="WP_267449696.1">
    <property type="nucleotide sequence ID" value="NZ_JANDBG010000036.1"/>
</dbReference>
<dbReference type="EMBL" id="JANDBG010000036">
    <property type="protein sequence ID" value="MCX9004565.1"/>
    <property type="molecule type" value="Genomic_DNA"/>
</dbReference>
<dbReference type="Proteomes" id="UP001207430">
    <property type="component" value="Unassembled WGS sequence"/>
</dbReference>
<comment type="caution">
    <text evidence="1">The sequence shown here is derived from an EMBL/GenBank/DDBJ whole genome shotgun (WGS) entry which is preliminary data.</text>
</comment>
<dbReference type="AlphaFoldDB" id="A0AAW5WEW3"/>
<reference evidence="1" key="1">
    <citation type="submission" date="2022-07" db="EMBL/GenBank/DDBJ databases">
        <title>Genome Sequence of Citrobacter portucalensis from Edible Snails.</title>
        <authorList>
            <person name="Okafor A.C."/>
            <person name="Ogbo F.C."/>
            <person name="Ruppitsch W."/>
            <person name="Allerberger F."/>
        </authorList>
    </citation>
    <scope>NUCLEOTIDE SEQUENCE</scope>
    <source>
        <strain evidence="1">Igbk 7</strain>
    </source>
</reference>
<protein>
    <recommendedName>
        <fullName evidence="3">Ead/Ea22-like family protein</fullName>
    </recommendedName>
</protein>
<evidence type="ECO:0008006" key="3">
    <source>
        <dbReference type="Google" id="ProtNLM"/>
    </source>
</evidence>
<organism evidence="1 2">
    <name type="scientific">Citrobacter portucalensis</name>
    <dbReference type="NCBI Taxonomy" id="1639133"/>
    <lineage>
        <taxon>Bacteria</taxon>
        <taxon>Pseudomonadati</taxon>
        <taxon>Pseudomonadota</taxon>
        <taxon>Gammaproteobacteria</taxon>
        <taxon>Enterobacterales</taxon>
        <taxon>Enterobacteriaceae</taxon>
        <taxon>Citrobacter</taxon>
        <taxon>Citrobacter freundii complex</taxon>
    </lineage>
</organism>
<sequence>MTALNKLTDGQLLFRLQDVYGAEQDAIKINDHEYAQECSDIVSVIREVMESRKALEAAEKRNAELTEFIQHIKKCLVKNGEYAPLSHEEIDTLLGIRADGKGAAL</sequence>
<name>A0AAW5WEW3_9ENTR</name>
<proteinExistence type="predicted"/>